<dbReference type="EMBL" id="FOXA01000010">
    <property type="protein sequence ID" value="SFP65542.1"/>
    <property type="molecule type" value="Genomic_DNA"/>
</dbReference>
<evidence type="ECO:0000313" key="3">
    <source>
        <dbReference type="Proteomes" id="UP000199356"/>
    </source>
</evidence>
<dbReference type="STRING" id="441119.SAMN04488047_11034"/>
<gene>
    <name evidence="2" type="ORF">SAMN04488047_11034</name>
</gene>
<dbReference type="AlphaFoldDB" id="A0A1I5S474"/>
<evidence type="ECO:0000256" key="1">
    <source>
        <dbReference type="SAM" id="MobiDB-lite"/>
    </source>
</evidence>
<feature type="region of interest" description="Disordered" evidence="1">
    <location>
        <begin position="68"/>
        <end position="92"/>
    </location>
</feature>
<dbReference type="RefSeq" id="WP_093422583.1">
    <property type="nucleotide sequence ID" value="NZ_FOXA01000010.1"/>
</dbReference>
<dbReference type="OrthoDB" id="10018461at2"/>
<reference evidence="2 3" key="1">
    <citation type="submission" date="2016-10" db="EMBL/GenBank/DDBJ databases">
        <authorList>
            <person name="de Groot N.N."/>
        </authorList>
    </citation>
    <scope>NUCLEOTIDE SEQUENCE [LARGE SCALE GENOMIC DNA]</scope>
    <source>
        <strain evidence="2 3">DSM 19547</strain>
    </source>
</reference>
<name>A0A1I5S474_9RHOB</name>
<organism evidence="2 3">
    <name type="scientific">Tranquillimonas alkanivorans</name>
    <dbReference type="NCBI Taxonomy" id="441119"/>
    <lineage>
        <taxon>Bacteria</taxon>
        <taxon>Pseudomonadati</taxon>
        <taxon>Pseudomonadota</taxon>
        <taxon>Alphaproteobacteria</taxon>
        <taxon>Rhodobacterales</taxon>
        <taxon>Roseobacteraceae</taxon>
        <taxon>Tranquillimonas</taxon>
    </lineage>
</organism>
<accession>A0A1I5S474</accession>
<evidence type="ECO:0008006" key="4">
    <source>
        <dbReference type="Google" id="ProtNLM"/>
    </source>
</evidence>
<keyword evidence="3" id="KW-1185">Reference proteome</keyword>
<proteinExistence type="predicted"/>
<dbReference type="Proteomes" id="UP000199356">
    <property type="component" value="Unassembled WGS sequence"/>
</dbReference>
<evidence type="ECO:0000313" key="2">
    <source>
        <dbReference type="EMBL" id="SFP65542.1"/>
    </source>
</evidence>
<protein>
    <recommendedName>
        <fullName evidence="4">Hook-length control protein FliK</fullName>
    </recommendedName>
</protein>
<sequence length="286" mass="30171">MSADAAARLISALAANHPARSGWITGTVVQSFADGTMRLNTPSGSLLLRIPGGSADVGARVRLRVDGNRADLRPQAEPAPLPTARSSMPPEPPRVALPPALAELPPVVPGGTTQLQATQTLSVVFPSTASPAFAAIAALFPVVLRDGTLRGLVPPGGTRSAAVDGRLTRAARAALDTATARPVEDPAFLRWTMPFFDGGTLNYAQWTQDRDDRRTHLLLEVSFAFSGLLRLNAVREGDRLSLHLLSEALLPDALLRSVEDLARRVAEAGGMTFEFAHAVGRAADAQ</sequence>